<keyword evidence="3" id="KW-0808">Transferase</keyword>
<comment type="similarity">
    <text evidence="1">Belongs to the protein kinase superfamily. CMGC Ser/Thr protein kinase family. CDC2/CDKX subfamily.</text>
</comment>
<protein>
    <recommendedName>
        <fullName evidence="7">Protein kinase domain-containing protein</fullName>
    </recommendedName>
</protein>
<evidence type="ECO:0000256" key="1">
    <source>
        <dbReference type="ARBA" id="ARBA00006485"/>
    </source>
</evidence>
<keyword evidence="2" id="KW-0723">Serine/threonine-protein kinase</keyword>
<dbReference type="AlphaFoldDB" id="A0A564YJJ9"/>
<dbReference type="FunFam" id="1.10.510.10:FF:000624">
    <property type="entry name" value="Mitogen-activated protein kinase"/>
    <property type="match status" value="1"/>
</dbReference>
<dbReference type="EMBL" id="CABIJS010000244">
    <property type="protein sequence ID" value="VUZ47452.1"/>
    <property type="molecule type" value="Genomic_DNA"/>
</dbReference>
<dbReference type="GO" id="GO:0004674">
    <property type="term" value="F:protein serine/threonine kinase activity"/>
    <property type="evidence" value="ECO:0007669"/>
    <property type="project" value="UniProtKB-KW"/>
</dbReference>
<dbReference type="Gene3D" id="1.10.510.10">
    <property type="entry name" value="Transferase(Phosphotransferase) domain 1"/>
    <property type="match status" value="1"/>
</dbReference>
<proteinExistence type="inferred from homology"/>
<evidence type="ECO:0000259" key="7">
    <source>
        <dbReference type="PROSITE" id="PS50011"/>
    </source>
</evidence>
<evidence type="ECO:0000256" key="3">
    <source>
        <dbReference type="ARBA" id="ARBA00022679"/>
    </source>
</evidence>
<dbReference type="PANTHER" id="PTHR24056:SF107">
    <property type="entry name" value="CYCLIN-DEPENDENT KINASE 11A-RELATED"/>
    <property type="match status" value="1"/>
</dbReference>
<reference evidence="8 9" key="1">
    <citation type="submission" date="2019-07" db="EMBL/GenBank/DDBJ databases">
        <authorList>
            <person name="Jastrzebski P J."/>
            <person name="Paukszto L."/>
            <person name="Jastrzebski P J."/>
        </authorList>
    </citation>
    <scope>NUCLEOTIDE SEQUENCE [LARGE SCALE GENOMIC DNA]</scope>
    <source>
        <strain evidence="8 9">WMS-il1</strain>
    </source>
</reference>
<dbReference type="SUPFAM" id="SSF56112">
    <property type="entry name" value="Protein kinase-like (PK-like)"/>
    <property type="match status" value="1"/>
</dbReference>
<dbReference type="SMART" id="SM00220">
    <property type="entry name" value="S_TKc"/>
    <property type="match status" value="1"/>
</dbReference>
<sequence length="260" mass="30116">MKMSLKSDVIKCEESRKINIVLEYIDSGLPSFMNRIKTHFTESQVRYLIYQLLCGLKHLHTDGIIHRDLKLSNLLLHRDGRLKITYFGSSCICQTGFLLYNKTFGTIWYRAPEILLETFSYSPKVHMWSVGCVFALLLLKKPLFNGKSDEDQIEKIFQIIGTPTEMSWPGVTNLAGMQRYLLSSPPSYVGCLCDEFKRRDTSERDLKLLESFLQLDPCKRINAKDAVENEYFKRIFTFHDSTAFAKWMNEKLAEKGVKKG</sequence>
<organism evidence="8 9">
    <name type="scientific">Hymenolepis diminuta</name>
    <name type="common">Rat tapeworm</name>
    <dbReference type="NCBI Taxonomy" id="6216"/>
    <lineage>
        <taxon>Eukaryota</taxon>
        <taxon>Metazoa</taxon>
        <taxon>Spiralia</taxon>
        <taxon>Lophotrochozoa</taxon>
        <taxon>Platyhelminthes</taxon>
        <taxon>Cestoda</taxon>
        <taxon>Eucestoda</taxon>
        <taxon>Cyclophyllidea</taxon>
        <taxon>Hymenolepididae</taxon>
        <taxon>Hymenolepis</taxon>
    </lineage>
</organism>
<dbReference type="InterPro" id="IPR011009">
    <property type="entry name" value="Kinase-like_dom_sf"/>
</dbReference>
<dbReference type="GO" id="GO:0005634">
    <property type="term" value="C:nucleus"/>
    <property type="evidence" value="ECO:0007669"/>
    <property type="project" value="TreeGrafter"/>
</dbReference>
<dbReference type="Proteomes" id="UP000321570">
    <property type="component" value="Unassembled WGS sequence"/>
</dbReference>
<evidence type="ECO:0000313" key="8">
    <source>
        <dbReference type="EMBL" id="VUZ47452.1"/>
    </source>
</evidence>
<evidence type="ECO:0000256" key="5">
    <source>
        <dbReference type="ARBA" id="ARBA00022777"/>
    </source>
</evidence>
<evidence type="ECO:0000313" key="9">
    <source>
        <dbReference type="Proteomes" id="UP000321570"/>
    </source>
</evidence>
<dbReference type="Pfam" id="PF00069">
    <property type="entry name" value="Pkinase"/>
    <property type="match status" value="1"/>
</dbReference>
<dbReference type="PROSITE" id="PS00108">
    <property type="entry name" value="PROTEIN_KINASE_ST"/>
    <property type="match status" value="1"/>
</dbReference>
<dbReference type="PANTHER" id="PTHR24056">
    <property type="entry name" value="CELL DIVISION PROTEIN KINASE"/>
    <property type="match status" value="1"/>
</dbReference>
<dbReference type="InterPro" id="IPR050108">
    <property type="entry name" value="CDK"/>
</dbReference>
<accession>A0A564YJJ9</accession>
<name>A0A564YJJ9_HYMDI</name>
<evidence type="ECO:0000256" key="6">
    <source>
        <dbReference type="ARBA" id="ARBA00022840"/>
    </source>
</evidence>
<feature type="domain" description="Protein kinase" evidence="7">
    <location>
        <begin position="1"/>
        <end position="232"/>
    </location>
</feature>
<dbReference type="GO" id="GO:0005524">
    <property type="term" value="F:ATP binding"/>
    <property type="evidence" value="ECO:0007669"/>
    <property type="project" value="UniProtKB-KW"/>
</dbReference>
<gene>
    <name evidence="8" type="ORF">WMSIL1_LOCUS7139</name>
</gene>
<evidence type="ECO:0000256" key="4">
    <source>
        <dbReference type="ARBA" id="ARBA00022741"/>
    </source>
</evidence>
<dbReference type="InterPro" id="IPR008271">
    <property type="entry name" value="Ser/Thr_kinase_AS"/>
</dbReference>
<dbReference type="GO" id="GO:0007346">
    <property type="term" value="P:regulation of mitotic cell cycle"/>
    <property type="evidence" value="ECO:0007669"/>
    <property type="project" value="TreeGrafter"/>
</dbReference>
<keyword evidence="6" id="KW-0067">ATP-binding</keyword>
<evidence type="ECO:0000256" key="2">
    <source>
        <dbReference type="ARBA" id="ARBA00022527"/>
    </source>
</evidence>
<keyword evidence="5" id="KW-0418">Kinase</keyword>
<dbReference type="InterPro" id="IPR000719">
    <property type="entry name" value="Prot_kinase_dom"/>
</dbReference>
<keyword evidence="4" id="KW-0547">Nucleotide-binding</keyword>
<dbReference type="PROSITE" id="PS50011">
    <property type="entry name" value="PROTEIN_KINASE_DOM"/>
    <property type="match status" value="1"/>
</dbReference>
<keyword evidence="9" id="KW-1185">Reference proteome</keyword>